<reference evidence="2" key="1">
    <citation type="submission" date="2020-08" db="EMBL/GenBank/DDBJ databases">
        <title>Genome sequencing and assembly of the red palm weevil Rhynchophorus ferrugineus.</title>
        <authorList>
            <person name="Dias G.B."/>
            <person name="Bergman C.M."/>
            <person name="Manee M."/>
        </authorList>
    </citation>
    <scope>NUCLEOTIDE SEQUENCE</scope>
    <source>
        <strain evidence="2">AA-2017</strain>
        <tissue evidence="2">Whole larva</tissue>
    </source>
</reference>
<evidence type="ECO:0000313" key="3">
    <source>
        <dbReference type="Proteomes" id="UP000625711"/>
    </source>
</evidence>
<protein>
    <submittedName>
        <fullName evidence="2">Uncharacterized protein</fullName>
    </submittedName>
</protein>
<comment type="caution">
    <text evidence="2">The sequence shown here is derived from an EMBL/GenBank/DDBJ whole genome shotgun (WGS) entry which is preliminary data.</text>
</comment>
<proteinExistence type="predicted"/>
<accession>A0A834IF43</accession>
<evidence type="ECO:0000313" key="2">
    <source>
        <dbReference type="EMBL" id="KAF7277882.1"/>
    </source>
</evidence>
<feature type="region of interest" description="Disordered" evidence="1">
    <location>
        <begin position="42"/>
        <end position="71"/>
    </location>
</feature>
<keyword evidence="3" id="KW-1185">Reference proteome</keyword>
<gene>
    <name evidence="2" type="ORF">GWI33_009136</name>
</gene>
<organism evidence="2 3">
    <name type="scientific">Rhynchophorus ferrugineus</name>
    <name type="common">Red palm weevil</name>
    <name type="synonym">Curculio ferrugineus</name>
    <dbReference type="NCBI Taxonomy" id="354439"/>
    <lineage>
        <taxon>Eukaryota</taxon>
        <taxon>Metazoa</taxon>
        <taxon>Ecdysozoa</taxon>
        <taxon>Arthropoda</taxon>
        <taxon>Hexapoda</taxon>
        <taxon>Insecta</taxon>
        <taxon>Pterygota</taxon>
        <taxon>Neoptera</taxon>
        <taxon>Endopterygota</taxon>
        <taxon>Coleoptera</taxon>
        <taxon>Polyphaga</taxon>
        <taxon>Cucujiformia</taxon>
        <taxon>Curculionidae</taxon>
        <taxon>Dryophthorinae</taxon>
        <taxon>Rhynchophorus</taxon>
    </lineage>
</organism>
<evidence type="ECO:0000256" key="1">
    <source>
        <dbReference type="SAM" id="MobiDB-lite"/>
    </source>
</evidence>
<dbReference type="Proteomes" id="UP000625711">
    <property type="component" value="Unassembled WGS sequence"/>
</dbReference>
<name>A0A834IF43_RHYFE</name>
<sequence length="128" mass="14413">MCSVQLSQYKYWQNFGSSLRLFLIRARQNPNPFILFPAKERTKNCRGGGEEGDRPKAGNKGRGRRPTNLTGVFTDKDGYPRLCVRGKRTAERARVCICVYVRGDIDRGMRDRTGPDGPSIAFVVVSVE</sequence>
<dbReference type="EMBL" id="JAACXV010000412">
    <property type="protein sequence ID" value="KAF7277882.1"/>
    <property type="molecule type" value="Genomic_DNA"/>
</dbReference>
<dbReference type="AlphaFoldDB" id="A0A834IF43"/>
<feature type="compositionally biased region" description="Basic and acidic residues" evidence="1">
    <location>
        <begin position="42"/>
        <end position="56"/>
    </location>
</feature>